<dbReference type="Gene3D" id="3.30.420.10">
    <property type="entry name" value="Ribonuclease H-like superfamily/Ribonuclease H"/>
    <property type="match status" value="1"/>
</dbReference>
<evidence type="ECO:0000313" key="2">
    <source>
        <dbReference type="EMBL" id="QSE96756.1"/>
    </source>
</evidence>
<dbReference type="AlphaFoldDB" id="A0A975A011"/>
<dbReference type="GO" id="GO:0045004">
    <property type="term" value="P:DNA replication proofreading"/>
    <property type="evidence" value="ECO:0007669"/>
    <property type="project" value="TreeGrafter"/>
</dbReference>
<dbReference type="RefSeq" id="WP_205721270.1">
    <property type="nucleotide sequence ID" value="NZ_CP070608.1"/>
</dbReference>
<dbReference type="EMBL" id="CP070608">
    <property type="protein sequence ID" value="QSE96756.1"/>
    <property type="molecule type" value="Genomic_DNA"/>
</dbReference>
<dbReference type="Pfam" id="PF00929">
    <property type="entry name" value="RNase_T"/>
    <property type="match status" value="1"/>
</dbReference>
<evidence type="ECO:0000259" key="1">
    <source>
        <dbReference type="SMART" id="SM00479"/>
    </source>
</evidence>
<dbReference type="PANTHER" id="PTHR30231">
    <property type="entry name" value="DNA POLYMERASE III SUBUNIT EPSILON"/>
    <property type="match status" value="1"/>
</dbReference>
<sequence>MKLNLKNPLTFFDLETTGTNTVQDRIVEISVVKVMPNGETITKTNKINPTVPIPVETSLIHGIYDEDVKDAPTFKNIAKSLAQFLEGSDLAGFNILKFDVPLLVEEFLRAGVEFDTSKRKLIDAQKIFHMMEKRTLSAAYQFYCGKTLDDAHSAEADTLATLEVLQAQVAKYDGEDVVDNLGKKVGVIKNDMAVLHEITSSNLVDLAGRMVLNKDGQEVFNFGKFRNRLVSEVLEKEPGYYNWMMNGDFPQDTKRKLTEIKLRGIGNS</sequence>
<feature type="domain" description="Exonuclease" evidence="1">
    <location>
        <begin position="8"/>
        <end position="174"/>
    </location>
</feature>
<dbReference type="CDD" id="cd06127">
    <property type="entry name" value="DEDDh"/>
    <property type="match status" value="1"/>
</dbReference>
<evidence type="ECO:0000313" key="3">
    <source>
        <dbReference type="Proteomes" id="UP000662783"/>
    </source>
</evidence>
<dbReference type="GO" id="GO:0003676">
    <property type="term" value="F:nucleic acid binding"/>
    <property type="evidence" value="ECO:0007669"/>
    <property type="project" value="InterPro"/>
</dbReference>
<keyword evidence="3" id="KW-1185">Reference proteome</keyword>
<dbReference type="InterPro" id="IPR046768">
    <property type="entry name" value="ExoX-like_C"/>
</dbReference>
<dbReference type="KEGG" id="fuv:JR347_14295"/>
<dbReference type="InterPro" id="IPR013520">
    <property type="entry name" value="Ribonucl_H"/>
</dbReference>
<dbReference type="InterPro" id="IPR012337">
    <property type="entry name" value="RNaseH-like_sf"/>
</dbReference>
<proteinExistence type="predicted"/>
<organism evidence="2 3">
    <name type="scientific">Fulvivirga lutea</name>
    <dbReference type="NCBI Taxonomy" id="2810512"/>
    <lineage>
        <taxon>Bacteria</taxon>
        <taxon>Pseudomonadati</taxon>
        <taxon>Bacteroidota</taxon>
        <taxon>Cytophagia</taxon>
        <taxon>Cytophagales</taxon>
        <taxon>Fulvivirgaceae</taxon>
        <taxon>Fulvivirga</taxon>
    </lineage>
</organism>
<dbReference type="InterPro" id="IPR036397">
    <property type="entry name" value="RNaseH_sf"/>
</dbReference>
<keyword evidence="2" id="KW-0378">Hydrolase</keyword>
<dbReference type="GO" id="GO:0008408">
    <property type="term" value="F:3'-5' exonuclease activity"/>
    <property type="evidence" value="ECO:0007669"/>
    <property type="project" value="TreeGrafter"/>
</dbReference>
<dbReference type="SUPFAM" id="SSF53098">
    <property type="entry name" value="Ribonuclease H-like"/>
    <property type="match status" value="1"/>
</dbReference>
<reference evidence="2" key="1">
    <citation type="submission" date="2021-02" db="EMBL/GenBank/DDBJ databases">
        <title>Fulvivirga sp. S481 isolated from sea water.</title>
        <authorList>
            <person name="Bae S.S."/>
            <person name="Baek K."/>
        </authorList>
    </citation>
    <scope>NUCLEOTIDE SEQUENCE</scope>
    <source>
        <strain evidence="2">S481</strain>
    </source>
</reference>
<dbReference type="GO" id="GO:0005829">
    <property type="term" value="C:cytosol"/>
    <property type="evidence" value="ECO:0007669"/>
    <property type="project" value="TreeGrafter"/>
</dbReference>
<dbReference type="PANTHER" id="PTHR30231:SF41">
    <property type="entry name" value="DNA POLYMERASE III SUBUNIT EPSILON"/>
    <property type="match status" value="1"/>
</dbReference>
<name>A0A975A011_9BACT</name>
<dbReference type="SMART" id="SM00479">
    <property type="entry name" value="EXOIII"/>
    <property type="match status" value="1"/>
</dbReference>
<protein>
    <submittedName>
        <fullName evidence="2">3'-5' exonuclease</fullName>
    </submittedName>
</protein>
<dbReference type="Pfam" id="PF20600">
    <property type="entry name" value="ExoX-like_C"/>
    <property type="match status" value="1"/>
</dbReference>
<dbReference type="Proteomes" id="UP000662783">
    <property type="component" value="Chromosome"/>
</dbReference>
<accession>A0A975A011</accession>
<keyword evidence="2" id="KW-0269">Exonuclease</keyword>
<gene>
    <name evidence="2" type="ORF">JR347_14295</name>
</gene>
<keyword evidence="2" id="KW-0540">Nuclease</keyword>